<dbReference type="FunFam" id="1.20.1640.10:FF:000007">
    <property type="entry name" value="Protein patched homolog 1"/>
    <property type="match status" value="1"/>
</dbReference>
<keyword evidence="4 8" id="KW-1133">Transmembrane helix</keyword>
<feature type="transmembrane region" description="Helical" evidence="8">
    <location>
        <begin position="1100"/>
        <end position="1125"/>
    </location>
</feature>
<feature type="compositionally biased region" description="Polar residues" evidence="7">
    <location>
        <begin position="1"/>
        <end position="10"/>
    </location>
</feature>
<dbReference type="PANTHER" id="PTHR46022:SF5">
    <property type="entry name" value="PROTEIN PATCHED HOMOLOG 1"/>
    <property type="match status" value="1"/>
</dbReference>
<feature type="transmembrane region" description="Helical" evidence="8">
    <location>
        <begin position="974"/>
        <end position="995"/>
    </location>
</feature>
<dbReference type="Gene3D" id="1.20.1640.10">
    <property type="entry name" value="Multidrug efflux transporter AcrB transmembrane domain"/>
    <property type="match status" value="2"/>
</dbReference>
<dbReference type="InterPro" id="IPR000731">
    <property type="entry name" value="SSD"/>
</dbReference>
<feature type="compositionally biased region" description="Polar residues" evidence="7">
    <location>
        <begin position="639"/>
        <end position="656"/>
    </location>
</feature>
<feature type="transmembrane region" description="Helical" evidence="8">
    <location>
        <begin position="1030"/>
        <end position="1056"/>
    </location>
</feature>
<feature type="transmembrane region" description="Helical" evidence="8">
    <location>
        <begin position="382"/>
        <end position="401"/>
    </location>
</feature>
<feature type="transmembrane region" description="Helical" evidence="8">
    <location>
        <begin position="1001"/>
        <end position="1023"/>
    </location>
</feature>
<feature type="compositionally biased region" description="Basic and acidic residues" evidence="7">
    <location>
        <begin position="11"/>
        <end position="29"/>
    </location>
</feature>
<dbReference type="GO" id="GO:0008158">
    <property type="term" value="F:hedgehog receptor activity"/>
    <property type="evidence" value="ECO:0007669"/>
    <property type="project" value="TreeGrafter"/>
</dbReference>
<evidence type="ECO:0000256" key="6">
    <source>
        <dbReference type="ARBA" id="ARBA00023180"/>
    </source>
</evidence>
<keyword evidence="11" id="KW-1185">Reference proteome</keyword>
<dbReference type="EMBL" id="CM014088">
    <property type="protein sequence ID" value="TKS78546.1"/>
    <property type="molecule type" value="Genomic_DNA"/>
</dbReference>
<dbReference type="Pfam" id="PF12349">
    <property type="entry name" value="Sterol-sensing"/>
    <property type="match status" value="1"/>
</dbReference>
<feature type="compositionally biased region" description="Polar residues" evidence="7">
    <location>
        <begin position="1360"/>
        <end position="1379"/>
    </location>
</feature>
<organism evidence="10 11">
    <name type="scientific">Collichthys lucidus</name>
    <name type="common">Big head croaker</name>
    <name type="synonym">Sciaena lucida</name>
    <dbReference type="NCBI Taxonomy" id="240159"/>
    <lineage>
        <taxon>Eukaryota</taxon>
        <taxon>Metazoa</taxon>
        <taxon>Chordata</taxon>
        <taxon>Craniata</taxon>
        <taxon>Vertebrata</taxon>
        <taxon>Euteleostomi</taxon>
        <taxon>Actinopterygii</taxon>
        <taxon>Neopterygii</taxon>
        <taxon>Teleostei</taxon>
        <taxon>Neoteleostei</taxon>
        <taxon>Acanthomorphata</taxon>
        <taxon>Eupercaria</taxon>
        <taxon>Sciaenidae</taxon>
        <taxon>Collichthys</taxon>
    </lineage>
</organism>
<accession>A0A4U5UTN7</accession>
<evidence type="ECO:0000256" key="5">
    <source>
        <dbReference type="ARBA" id="ARBA00023136"/>
    </source>
</evidence>
<evidence type="ECO:0000256" key="4">
    <source>
        <dbReference type="ARBA" id="ARBA00022989"/>
    </source>
</evidence>
<gene>
    <name evidence="10" type="ORF">D9C73_012628</name>
</gene>
<feature type="transmembrane region" description="Helical" evidence="8">
    <location>
        <begin position="1068"/>
        <end position="1088"/>
    </location>
</feature>
<dbReference type="Proteomes" id="UP000298787">
    <property type="component" value="Chromosome 11"/>
</dbReference>
<evidence type="ECO:0000256" key="3">
    <source>
        <dbReference type="ARBA" id="ARBA00022692"/>
    </source>
</evidence>
<name>A0A4U5UTN7_COLLU</name>
<evidence type="ECO:0000256" key="1">
    <source>
        <dbReference type="ARBA" id="ARBA00004141"/>
    </source>
</evidence>
<dbReference type="PANTHER" id="PTHR46022">
    <property type="entry name" value="PROTEIN PATCHED"/>
    <property type="match status" value="1"/>
</dbReference>
<feature type="region of interest" description="Disordered" evidence="7">
    <location>
        <begin position="550"/>
        <end position="657"/>
    </location>
</feature>
<keyword evidence="5 8" id="KW-0472">Membrane</keyword>
<evidence type="ECO:0000313" key="11">
    <source>
        <dbReference type="Proteomes" id="UP000298787"/>
    </source>
</evidence>
<feature type="compositionally biased region" description="Polar residues" evidence="7">
    <location>
        <begin position="550"/>
        <end position="578"/>
    </location>
</feature>
<feature type="compositionally biased region" description="Low complexity" evidence="7">
    <location>
        <begin position="579"/>
        <end position="603"/>
    </location>
</feature>
<dbReference type="STRING" id="240159.A0A4U5UTN7"/>
<feature type="compositionally biased region" description="Pro residues" evidence="7">
    <location>
        <begin position="493"/>
        <end position="518"/>
    </location>
</feature>
<proteinExistence type="inferred from homology"/>
<feature type="region of interest" description="Disordered" evidence="7">
    <location>
        <begin position="1135"/>
        <end position="1339"/>
    </location>
</feature>
<feature type="compositionally biased region" description="Low complexity" evidence="7">
    <location>
        <begin position="1161"/>
        <end position="1186"/>
    </location>
</feature>
<keyword evidence="3 8" id="KW-0812">Transmembrane</keyword>
<dbReference type="InterPro" id="IPR053958">
    <property type="entry name" value="HMGCR/SNAP/NPC1-like_SSD"/>
</dbReference>
<dbReference type="SUPFAM" id="SSF82866">
    <property type="entry name" value="Multidrug efflux transporter AcrB transmembrane domain"/>
    <property type="match status" value="2"/>
</dbReference>
<feature type="region of interest" description="Disordered" evidence="7">
    <location>
        <begin position="485"/>
        <end position="525"/>
    </location>
</feature>
<dbReference type="GO" id="GO:0005886">
    <property type="term" value="C:plasma membrane"/>
    <property type="evidence" value="ECO:0007669"/>
    <property type="project" value="TreeGrafter"/>
</dbReference>
<feature type="domain" description="SSD" evidence="9">
    <location>
        <begin position="381"/>
        <end position="473"/>
    </location>
</feature>
<feature type="transmembrane region" description="Helical" evidence="8">
    <location>
        <begin position="413"/>
        <end position="438"/>
    </location>
</feature>
<keyword evidence="6" id="KW-0325">Glycoprotein</keyword>
<comment type="similarity">
    <text evidence="2">Belongs to the patched family.</text>
</comment>
<evidence type="ECO:0000259" key="9">
    <source>
        <dbReference type="PROSITE" id="PS50156"/>
    </source>
</evidence>
<feature type="compositionally biased region" description="Basic residues" evidence="7">
    <location>
        <begin position="1302"/>
        <end position="1318"/>
    </location>
</feature>
<protein>
    <submittedName>
        <fullName evidence="10">Protein patched-like protein 1</fullName>
    </submittedName>
</protein>
<evidence type="ECO:0000256" key="7">
    <source>
        <dbReference type="SAM" id="MobiDB-lite"/>
    </source>
</evidence>
<feature type="region of interest" description="Disordered" evidence="7">
    <location>
        <begin position="1"/>
        <end position="30"/>
    </location>
</feature>
<reference evidence="10 11" key="1">
    <citation type="submission" date="2019-01" db="EMBL/GenBank/DDBJ databases">
        <title>Genome Assembly of Collichthys lucidus.</title>
        <authorList>
            <person name="Cai M."/>
            <person name="Xiao S."/>
        </authorList>
    </citation>
    <scope>NUCLEOTIDE SEQUENCE [LARGE SCALE GENOMIC DNA]</scope>
    <source>
        <strain evidence="10">JT15FE1705JMU</strain>
        <tissue evidence="10">Muscle</tissue>
    </source>
</reference>
<feature type="region of interest" description="Disordered" evidence="7">
    <location>
        <begin position="1357"/>
        <end position="1401"/>
    </location>
</feature>
<dbReference type="GO" id="GO:0097108">
    <property type="term" value="F:hedgehog family protein binding"/>
    <property type="evidence" value="ECO:0007669"/>
    <property type="project" value="TreeGrafter"/>
</dbReference>
<comment type="subcellular location">
    <subcellularLocation>
        <location evidence="1">Membrane</location>
        <topology evidence="1">Multi-pass membrane protein</topology>
    </subcellularLocation>
</comment>
<sequence length="1431" mass="158051">MASAANAPSEQENRDPDRPRITRRNRGDYTRNTPLDLEYLQRPSYCDAGFALEQISEGKATGRKAPLWLRAKFQRLLFRLGCYIQKNCGKFLVVGLMIFGAFAVGLRAANLETDVEKLWVEVGGRVNQELKYTRQKIGEEAMFNPQLMIQTPREEGANVLTITEKLHPCLIITPLDCFWDGAKLQSGMFYLPGKDPLQWTNFDPKEFLEDLRRANFPVEDFEDMLEKADVGHGYMDRPCLNPADPDCPLTAPNKNSTKPFDVARALSGGCHGLSRKYMHWQEELIVGGTTKNGSGPLLSAQALQTMFQLMTPKQMFEHFRGYEEVSHINWNEEKAAAILEAWQRRYAEAVLQSVAANSSQKVLSFTTTTLEDILKSFSDISVIRVASGYLLMLAYACLTMLRWDCAKSQGAVGLAGVLLVTLSVAAGLGLCSLLGISFNAATTQVLPFLALGVGVDDVFLLAHAFSETGQNKRIPFEIEPHAYLDGADGSRYSPPPSYRTPPPSYRTPPPSYSSPPPSYSSHGFAQQTQITMQSTVQLRTEYDPRTQAFYTTAEPRSQISVQPINPAPTRSNPNNDYYSSNASGSRSSRSSSSNHGNLNNNNSGGLGNGGSRGSATFSHHHPVPPPAAPSASSVPQGDVASSTGQSPENNSSTRDLLSQFGEGSLGLRCLEPPCSRWTLASFAERHYAPFLLQPTTKVVVIVLFLCLLGVSLYGTTQVRDGLELTDIVPRETSEYDFIGVQFKFFSFYNMYVVTQHADYAQNQPLLHQLHQRFHTVRYVLKEDNGQLPRMWLHYLRDWLQGLQQAFDKDWEAGRITLNNYRNGSDDGVLAYKLLVQTGRRDKPINFNLLTRQRLVDADGIINPGAFYIYLTAWVSNDPVAYAASQANIRPHPPEWLHDRTDSMPETRLSIPAAEPIEYAQFPFYLNGLRETPQFVEAIESVRAICSNYSRQGLPSYPNGYPFLFWEQYVSLRHWLLLSISVVLACTFLVCALFLLNPWTAGIIVLVLSLMTVELFGFMGLMGIKLSAVPVVILIASVGIGVEFTVHVALAFLTAIGDRHKRAVLALEHMFAPVLDGAFSTLLGVLMLAGSEFDFIVRYFFAVLAILTVLGVLNGLVLLPVLLSYFGPYPEVSPVDGRSRLPTPSPEAPPHVVHFSVRPHHTTAATTTSGAASDSSDSEYSSNTTVSGISQELQNYNLPSHRGQTRAEEQQYHLQTSRGRAPRTEEERRAGSGHRRSARQPDPPAYTTSSSVSSQGCDSGPQPRATQRNSSRDPKTQLHWQVPPPARPRMDAFETATEAGGHHGSHSHREHSAGHRARSSHNPQPNHHLPHHHPNPAPYCQPITTVTASASVTVAVHPAPLSNQSPPTSSYPGYTATDSYCPSGPEEPEPTFQDPHVPLDTHTGARGVKVEAMELQDLEFEAAESNIGRRAS</sequence>
<evidence type="ECO:0000256" key="2">
    <source>
        <dbReference type="ARBA" id="ARBA00005585"/>
    </source>
</evidence>
<evidence type="ECO:0000313" key="10">
    <source>
        <dbReference type="EMBL" id="TKS78546.1"/>
    </source>
</evidence>
<dbReference type="PROSITE" id="PS50156">
    <property type="entry name" value="SSD"/>
    <property type="match status" value="1"/>
</dbReference>
<dbReference type="GO" id="GO:0005119">
    <property type="term" value="F:smoothened binding"/>
    <property type="evidence" value="ECO:0007669"/>
    <property type="project" value="TreeGrafter"/>
</dbReference>
<feature type="compositionally biased region" description="Polar residues" evidence="7">
    <location>
        <begin position="1187"/>
        <end position="1197"/>
    </location>
</feature>
<dbReference type="GO" id="GO:0045879">
    <property type="term" value="P:negative regulation of smoothened signaling pathway"/>
    <property type="evidence" value="ECO:0007669"/>
    <property type="project" value="TreeGrafter"/>
</dbReference>
<evidence type="ECO:0000256" key="8">
    <source>
        <dbReference type="SAM" id="Phobius"/>
    </source>
</evidence>